<evidence type="ECO:0000313" key="1">
    <source>
        <dbReference type="EMBL" id="MFC3151784.1"/>
    </source>
</evidence>
<dbReference type="EMBL" id="JBHRSZ010000004">
    <property type="protein sequence ID" value="MFC3151784.1"/>
    <property type="molecule type" value="Genomic_DNA"/>
</dbReference>
<comment type="caution">
    <text evidence="1">The sequence shown here is derived from an EMBL/GenBank/DDBJ whole genome shotgun (WGS) entry which is preliminary data.</text>
</comment>
<protein>
    <submittedName>
        <fullName evidence="1">Uncharacterized protein</fullName>
    </submittedName>
</protein>
<accession>A0ABV7HD26</accession>
<reference evidence="2" key="1">
    <citation type="journal article" date="2019" name="Int. J. Syst. Evol. Microbiol.">
        <title>The Global Catalogue of Microorganisms (GCM) 10K type strain sequencing project: providing services to taxonomists for standard genome sequencing and annotation.</title>
        <authorList>
            <consortium name="The Broad Institute Genomics Platform"/>
            <consortium name="The Broad Institute Genome Sequencing Center for Infectious Disease"/>
            <person name="Wu L."/>
            <person name="Ma J."/>
        </authorList>
    </citation>
    <scope>NUCLEOTIDE SEQUENCE [LARGE SCALE GENOMIC DNA]</scope>
    <source>
        <strain evidence="2">KCTC 52438</strain>
    </source>
</reference>
<organism evidence="1 2">
    <name type="scientific">Litoribrevibacter euphylliae</name>
    <dbReference type="NCBI Taxonomy" id="1834034"/>
    <lineage>
        <taxon>Bacteria</taxon>
        <taxon>Pseudomonadati</taxon>
        <taxon>Pseudomonadota</taxon>
        <taxon>Gammaproteobacteria</taxon>
        <taxon>Oceanospirillales</taxon>
        <taxon>Oceanospirillaceae</taxon>
        <taxon>Litoribrevibacter</taxon>
    </lineage>
</organism>
<name>A0ABV7HD26_9GAMM</name>
<dbReference type="RefSeq" id="WP_386721196.1">
    <property type="nucleotide sequence ID" value="NZ_JBHRSZ010000004.1"/>
</dbReference>
<gene>
    <name evidence="1" type="ORF">ACFOEK_12160</name>
</gene>
<keyword evidence="2" id="KW-1185">Reference proteome</keyword>
<sequence length="134" mass="15241">MSSHSTHYPYQTFPALLQRAGMSFQGTINTMKEELSEFDKKARIPSEAGLMARGRAEAYREIIRKLECDRDLMNHVYILSQILECVTIQQGFEQAGVNVDSMLKDFFKSARDPIGEKFGSPQFLATIKRMEEAA</sequence>
<evidence type="ECO:0000313" key="2">
    <source>
        <dbReference type="Proteomes" id="UP001595476"/>
    </source>
</evidence>
<proteinExistence type="predicted"/>
<dbReference type="Proteomes" id="UP001595476">
    <property type="component" value="Unassembled WGS sequence"/>
</dbReference>